<feature type="domain" description="Cytochrome b5 heme-binding" evidence="6">
    <location>
        <begin position="74"/>
        <end position="150"/>
    </location>
</feature>
<dbReference type="PROSITE" id="PS50255">
    <property type="entry name" value="CYTOCHROME_B5_2"/>
    <property type="match status" value="1"/>
</dbReference>
<gene>
    <name evidence="7" type="ORF">NEOLI_000119</name>
</gene>
<dbReference type="OrthoDB" id="432299at2759"/>
<dbReference type="InterPro" id="IPR018506">
    <property type="entry name" value="Cyt_B5_heme-BS"/>
</dbReference>
<evidence type="ECO:0000259" key="6">
    <source>
        <dbReference type="PROSITE" id="PS50255"/>
    </source>
</evidence>
<dbReference type="GO" id="GO:0020037">
    <property type="term" value="F:heme binding"/>
    <property type="evidence" value="ECO:0007669"/>
    <property type="project" value="UniProtKB-UniRule"/>
</dbReference>
<evidence type="ECO:0000256" key="5">
    <source>
        <dbReference type="SAM" id="MobiDB-lite"/>
    </source>
</evidence>
<dbReference type="Gene3D" id="3.10.120.10">
    <property type="entry name" value="Cytochrome b5-like heme/steroid binding domain"/>
    <property type="match status" value="1"/>
</dbReference>
<dbReference type="PANTHER" id="PTHR46237">
    <property type="entry name" value="CYTOCHROME B5 REDUCTASE 4 FAMILY MEMBER"/>
    <property type="match status" value="1"/>
</dbReference>
<dbReference type="STRING" id="1198029.A0A1U7LR09"/>
<dbReference type="Pfam" id="PF00173">
    <property type="entry name" value="Cyt-b5"/>
    <property type="match status" value="1"/>
</dbReference>
<dbReference type="SMART" id="SM01117">
    <property type="entry name" value="Cyt-b5"/>
    <property type="match status" value="1"/>
</dbReference>
<keyword evidence="2 4" id="KW-0479">Metal-binding</keyword>
<evidence type="ECO:0000313" key="8">
    <source>
        <dbReference type="Proteomes" id="UP000186594"/>
    </source>
</evidence>
<evidence type="ECO:0000256" key="1">
    <source>
        <dbReference type="ARBA" id="ARBA00022617"/>
    </source>
</evidence>
<dbReference type="EMBL" id="LXFE01000515">
    <property type="protein sequence ID" value="OLL25013.1"/>
    <property type="molecule type" value="Genomic_DNA"/>
</dbReference>
<reference evidence="7 8" key="1">
    <citation type="submission" date="2016-04" db="EMBL/GenBank/DDBJ databases">
        <title>Evolutionary innovation and constraint leading to complex multicellularity in the Ascomycota.</title>
        <authorList>
            <person name="Cisse O."/>
            <person name="Nguyen A."/>
            <person name="Hewitt D.A."/>
            <person name="Jedd G."/>
            <person name="Stajich J.E."/>
        </authorList>
    </citation>
    <scope>NUCLEOTIDE SEQUENCE [LARGE SCALE GENOMIC DNA]</scope>
    <source>
        <strain evidence="7 8">DAH-3</strain>
    </source>
</reference>
<feature type="compositionally biased region" description="Polar residues" evidence="5">
    <location>
        <begin position="23"/>
        <end position="36"/>
    </location>
</feature>
<name>A0A1U7LR09_NEOID</name>
<comment type="caution">
    <text evidence="7">The sequence shown here is derived from an EMBL/GenBank/DDBJ whole genome shotgun (WGS) entry which is preliminary data.</text>
</comment>
<dbReference type="OMA" id="GHSQLDW"/>
<keyword evidence="1 4" id="KW-0349">Heme</keyword>
<proteinExistence type="inferred from homology"/>
<sequence>MNTTPPANANNKNNTFKLPPARSNAQLMPSSGLSASTLAKPRQKVVLTPGHSPLDWATLKSSGINLRGISVPQLLRLPPSELKKHRKKNDAWMAFHNMVYNVTAYLPFHPGGEKELMRAAGRDGTKLFMETHSWVNINNMLDKCLVGFLIPEPDDNGEE</sequence>
<dbReference type="FunFam" id="3.10.120.10:FF:000001">
    <property type="entry name" value="Cytochrome b5 reductase 4"/>
    <property type="match status" value="1"/>
</dbReference>
<feature type="region of interest" description="Disordered" evidence="5">
    <location>
        <begin position="1"/>
        <end position="36"/>
    </location>
</feature>
<evidence type="ECO:0000313" key="7">
    <source>
        <dbReference type="EMBL" id="OLL25013.1"/>
    </source>
</evidence>
<dbReference type="Proteomes" id="UP000186594">
    <property type="component" value="Unassembled WGS sequence"/>
</dbReference>
<dbReference type="GO" id="GO:0004128">
    <property type="term" value="F:cytochrome-b5 reductase activity, acting on NAD(P)H"/>
    <property type="evidence" value="ECO:0007669"/>
    <property type="project" value="TreeGrafter"/>
</dbReference>
<accession>A0A1U7LR09</accession>
<dbReference type="InterPro" id="IPR051872">
    <property type="entry name" value="Cytochrome_b5/Flavoprotein_Rdt"/>
</dbReference>
<dbReference type="GO" id="GO:0046872">
    <property type="term" value="F:metal ion binding"/>
    <property type="evidence" value="ECO:0007669"/>
    <property type="project" value="UniProtKB-UniRule"/>
</dbReference>
<keyword evidence="8" id="KW-1185">Reference proteome</keyword>
<dbReference type="PROSITE" id="PS00191">
    <property type="entry name" value="CYTOCHROME_B5_1"/>
    <property type="match status" value="1"/>
</dbReference>
<feature type="compositionally biased region" description="Low complexity" evidence="5">
    <location>
        <begin position="1"/>
        <end position="15"/>
    </location>
</feature>
<evidence type="ECO:0000256" key="2">
    <source>
        <dbReference type="ARBA" id="ARBA00022723"/>
    </source>
</evidence>
<dbReference type="PANTHER" id="PTHR46237:SF1">
    <property type="entry name" value="CYTOCHROME B5 REDUCTASE 4"/>
    <property type="match status" value="1"/>
</dbReference>
<protein>
    <submittedName>
        <fullName evidence="7">Cytochrome b5 reductase 4</fullName>
    </submittedName>
</protein>
<dbReference type="PRINTS" id="PR00363">
    <property type="entry name" value="CYTOCHROMEB5"/>
</dbReference>
<dbReference type="AlphaFoldDB" id="A0A1U7LR09"/>
<comment type="similarity">
    <text evidence="4">Belongs to the cytochrome b5 family.</text>
</comment>
<dbReference type="InterPro" id="IPR036400">
    <property type="entry name" value="Cyt_B5-like_heme/steroid_sf"/>
</dbReference>
<evidence type="ECO:0000256" key="3">
    <source>
        <dbReference type="ARBA" id="ARBA00023004"/>
    </source>
</evidence>
<evidence type="ECO:0000256" key="4">
    <source>
        <dbReference type="RuleBase" id="RU362121"/>
    </source>
</evidence>
<dbReference type="SUPFAM" id="SSF55856">
    <property type="entry name" value="Cytochrome b5-like heme/steroid binding domain"/>
    <property type="match status" value="1"/>
</dbReference>
<dbReference type="InterPro" id="IPR001199">
    <property type="entry name" value="Cyt_B5-like_heme/steroid-bd"/>
</dbReference>
<organism evidence="7 8">
    <name type="scientific">Neolecta irregularis (strain DAH-3)</name>
    <dbReference type="NCBI Taxonomy" id="1198029"/>
    <lineage>
        <taxon>Eukaryota</taxon>
        <taxon>Fungi</taxon>
        <taxon>Dikarya</taxon>
        <taxon>Ascomycota</taxon>
        <taxon>Taphrinomycotina</taxon>
        <taxon>Neolectales</taxon>
        <taxon>Neolectaceae</taxon>
        <taxon>Neolecta</taxon>
    </lineage>
</organism>
<dbReference type="GO" id="GO:0005737">
    <property type="term" value="C:cytoplasm"/>
    <property type="evidence" value="ECO:0007669"/>
    <property type="project" value="TreeGrafter"/>
</dbReference>
<keyword evidence="3 4" id="KW-0408">Iron</keyword>